<accession>A0AAU8A818</accession>
<organism evidence="6">
    <name type="scientific">Christensenella massiliensis</name>
    <dbReference type="NCBI Taxonomy" id="1805714"/>
    <lineage>
        <taxon>Bacteria</taxon>
        <taxon>Bacillati</taxon>
        <taxon>Bacillota</taxon>
        <taxon>Clostridia</taxon>
        <taxon>Christensenellales</taxon>
        <taxon>Christensenellaceae</taxon>
        <taxon>Christensenella</taxon>
    </lineage>
</organism>
<dbReference type="Gene3D" id="3.40.50.2300">
    <property type="match status" value="1"/>
</dbReference>
<evidence type="ECO:0000256" key="1">
    <source>
        <dbReference type="ARBA" id="ARBA00011063"/>
    </source>
</evidence>
<dbReference type="SUPFAM" id="SSF52788">
    <property type="entry name" value="Phosphotyrosine protein phosphatases I"/>
    <property type="match status" value="1"/>
</dbReference>
<dbReference type="InterPro" id="IPR023485">
    <property type="entry name" value="Ptyr_pPase"/>
</dbReference>
<dbReference type="Pfam" id="PF01451">
    <property type="entry name" value="LMWPc"/>
    <property type="match status" value="1"/>
</dbReference>
<dbReference type="InterPro" id="IPR050438">
    <property type="entry name" value="LMW_PTPase"/>
</dbReference>
<evidence type="ECO:0000313" key="6">
    <source>
        <dbReference type="EMBL" id="XCC62009.1"/>
    </source>
</evidence>
<keyword evidence="2" id="KW-0378">Hydrolase</keyword>
<sequence>MNVLFVCTGNTSRSPMAETLMDDAVDRSRILHGEVKTKSAGTFACEDADPTEEAVRTMEEMGLELEDHGAQQFTPELAEWADIILAMGKEQLEHMEVLAPEAVGKMHTLLGYAQGIKGEPATAAYDIIDPFDEGMEEYRECAQQLAHAVEMLVRRLEKEYEDKA</sequence>
<proteinExistence type="inferred from homology"/>
<evidence type="ECO:0000256" key="4">
    <source>
        <dbReference type="PIRSR" id="PIRSR617867-1"/>
    </source>
</evidence>
<feature type="active site" description="Nucleophile" evidence="4">
    <location>
        <position position="7"/>
    </location>
</feature>
<dbReference type="AlphaFoldDB" id="A0AAU8A818"/>
<evidence type="ECO:0000256" key="2">
    <source>
        <dbReference type="ARBA" id="ARBA00022801"/>
    </source>
</evidence>
<evidence type="ECO:0000256" key="3">
    <source>
        <dbReference type="ARBA" id="ARBA00022912"/>
    </source>
</evidence>
<evidence type="ECO:0000259" key="5">
    <source>
        <dbReference type="SMART" id="SM00226"/>
    </source>
</evidence>
<feature type="domain" description="Phosphotyrosine protein phosphatase I" evidence="5">
    <location>
        <begin position="1"/>
        <end position="155"/>
    </location>
</feature>
<name>A0AAU8A818_9FIRM</name>
<dbReference type="PANTHER" id="PTHR11717">
    <property type="entry name" value="LOW MOLECULAR WEIGHT PROTEIN TYROSINE PHOSPHATASE"/>
    <property type="match status" value="1"/>
</dbReference>
<dbReference type="EMBL" id="CP117826">
    <property type="protein sequence ID" value="XCC62009.1"/>
    <property type="molecule type" value="Genomic_DNA"/>
</dbReference>
<dbReference type="GO" id="GO:0004725">
    <property type="term" value="F:protein tyrosine phosphatase activity"/>
    <property type="evidence" value="ECO:0007669"/>
    <property type="project" value="InterPro"/>
</dbReference>
<dbReference type="RefSeq" id="WP_079545843.1">
    <property type="nucleotide sequence ID" value="NZ_CP117826.1"/>
</dbReference>
<dbReference type="PRINTS" id="PR00719">
    <property type="entry name" value="LMWPTPASE"/>
</dbReference>
<protein>
    <submittedName>
        <fullName evidence="6">Low molecular weight protein arginine phosphatase</fullName>
    </submittedName>
</protein>
<dbReference type="SMART" id="SM00226">
    <property type="entry name" value="LMWPc"/>
    <property type="match status" value="1"/>
</dbReference>
<dbReference type="PANTHER" id="PTHR11717:SF31">
    <property type="entry name" value="LOW MOLECULAR WEIGHT PROTEIN-TYROSINE-PHOSPHATASE ETP-RELATED"/>
    <property type="match status" value="1"/>
</dbReference>
<gene>
    <name evidence="6" type="ORF">PUP29_10825</name>
</gene>
<feature type="active site" description="Nucleophile" evidence="4">
    <location>
        <position position="13"/>
    </location>
</feature>
<reference evidence="6" key="1">
    <citation type="submission" date="2023-02" db="EMBL/GenBank/DDBJ databases">
        <title>Gut commensal Christensenella minuta modulates host metabolism via a new class of secondary bile acids.</title>
        <authorList>
            <person name="Liu C."/>
        </authorList>
    </citation>
    <scope>NUCLEOTIDE SEQUENCE</scope>
    <source>
        <strain evidence="6">CA70</strain>
    </source>
</reference>
<dbReference type="InterPro" id="IPR036196">
    <property type="entry name" value="Ptyr_pPase_sf"/>
</dbReference>
<keyword evidence="3" id="KW-0904">Protein phosphatase</keyword>
<comment type="similarity">
    <text evidence="1">Belongs to the low molecular weight phosphotyrosine protein phosphatase family.</text>
</comment>
<feature type="active site" description="Proton donor" evidence="4">
    <location>
        <position position="129"/>
    </location>
</feature>
<dbReference type="InterPro" id="IPR017867">
    <property type="entry name" value="Tyr_phospatase_low_mol_wt"/>
</dbReference>